<dbReference type="VEuPathDB" id="TrichDB:TVAG_497130"/>
<accession>A2EGV6</accession>
<dbReference type="OrthoDB" id="286301at2759"/>
<dbReference type="VEuPathDB" id="TrichDB:TVAGG3_0803710"/>
<dbReference type="EMBL" id="DS113385">
    <property type="protein sequence ID" value="EAY08090.1"/>
    <property type="molecule type" value="Genomic_DNA"/>
</dbReference>
<dbReference type="KEGG" id="tva:4765983"/>
<dbReference type="Proteomes" id="UP000001542">
    <property type="component" value="Unassembled WGS sequence"/>
</dbReference>
<dbReference type="RefSeq" id="XP_001320313.1">
    <property type="nucleotide sequence ID" value="XM_001320278.1"/>
</dbReference>
<evidence type="ECO:0000259" key="1">
    <source>
        <dbReference type="Pfam" id="PF12090"/>
    </source>
</evidence>
<reference evidence="2" key="1">
    <citation type="submission" date="2006-10" db="EMBL/GenBank/DDBJ databases">
        <authorList>
            <person name="Amadeo P."/>
            <person name="Zhao Q."/>
            <person name="Wortman J."/>
            <person name="Fraser-Liggett C."/>
            <person name="Carlton J."/>
        </authorList>
    </citation>
    <scope>NUCLEOTIDE SEQUENCE</scope>
    <source>
        <strain evidence="2">G3</strain>
    </source>
</reference>
<proteinExistence type="predicted"/>
<sequence length="280" mass="31821">MTQRVSLETQTEPQLLPQYKSSFSKVTTEPMDEISGKGPVLIDQYQEVIKDYVSKLDMSHLSAYRREICECIQLRQQFQNKVYGNTDADVEKLPVSIFSGLTPSLTITFDQDVFSIVSASGGLEITGDISSEGQYLIYDINRGVLPKTLYEAVKKLGLTWYDGGLICEVVDRRRNIEKFRRVHLKVDQSSLEPMSIEREQELLLCRYPLLCLTPDLQVTNFARTIAADAARWTAPEEQEDAARIAEYVYPDKYIEAAKPQPIESTEETRAKILKYLSGSK</sequence>
<organism evidence="2 3">
    <name type="scientific">Trichomonas vaginalis (strain ATCC PRA-98 / G3)</name>
    <dbReference type="NCBI Taxonomy" id="412133"/>
    <lineage>
        <taxon>Eukaryota</taxon>
        <taxon>Metamonada</taxon>
        <taxon>Parabasalia</taxon>
        <taxon>Trichomonadida</taxon>
        <taxon>Trichomonadidae</taxon>
        <taxon>Trichomonas</taxon>
    </lineage>
</organism>
<evidence type="ECO:0000313" key="2">
    <source>
        <dbReference type="EMBL" id="EAY08090.1"/>
    </source>
</evidence>
<dbReference type="SMR" id="A2EGV6"/>
<dbReference type="InterPro" id="IPR046468">
    <property type="entry name" value="Spt20-like_SEP"/>
</dbReference>
<dbReference type="Pfam" id="PF12090">
    <property type="entry name" value="Spt20_SEP"/>
    <property type="match status" value="1"/>
</dbReference>
<feature type="domain" description="Spt20-like SEP" evidence="1">
    <location>
        <begin position="102"/>
        <end position="179"/>
    </location>
</feature>
<dbReference type="AlphaFoldDB" id="A2EGV6"/>
<keyword evidence="3" id="KW-1185">Reference proteome</keyword>
<name>A2EGV6_TRIV3</name>
<protein>
    <recommendedName>
        <fullName evidence="1">Spt20-like SEP domain-containing protein</fullName>
    </recommendedName>
</protein>
<reference evidence="2" key="2">
    <citation type="journal article" date="2007" name="Science">
        <title>Draft genome sequence of the sexually transmitted pathogen Trichomonas vaginalis.</title>
        <authorList>
            <person name="Carlton J.M."/>
            <person name="Hirt R.P."/>
            <person name="Silva J.C."/>
            <person name="Delcher A.L."/>
            <person name="Schatz M."/>
            <person name="Zhao Q."/>
            <person name="Wortman J.R."/>
            <person name="Bidwell S.L."/>
            <person name="Alsmark U.C.M."/>
            <person name="Besteiro S."/>
            <person name="Sicheritz-Ponten T."/>
            <person name="Noel C.J."/>
            <person name="Dacks J.B."/>
            <person name="Foster P.G."/>
            <person name="Simillion C."/>
            <person name="Van de Peer Y."/>
            <person name="Miranda-Saavedra D."/>
            <person name="Barton G.J."/>
            <person name="Westrop G.D."/>
            <person name="Mueller S."/>
            <person name="Dessi D."/>
            <person name="Fiori P.L."/>
            <person name="Ren Q."/>
            <person name="Paulsen I."/>
            <person name="Zhang H."/>
            <person name="Bastida-Corcuera F.D."/>
            <person name="Simoes-Barbosa A."/>
            <person name="Brown M.T."/>
            <person name="Hayes R.D."/>
            <person name="Mukherjee M."/>
            <person name="Okumura C.Y."/>
            <person name="Schneider R."/>
            <person name="Smith A.J."/>
            <person name="Vanacova S."/>
            <person name="Villalvazo M."/>
            <person name="Haas B.J."/>
            <person name="Pertea M."/>
            <person name="Feldblyum T.V."/>
            <person name="Utterback T.R."/>
            <person name="Shu C.L."/>
            <person name="Osoegawa K."/>
            <person name="de Jong P.J."/>
            <person name="Hrdy I."/>
            <person name="Horvathova L."/>
            <person name="Zubacova Z."/>
            <person name="Dolezal P."/>
            <person name="Malik S.B."/>
            <person name="Logsdon J.M. Jr."/>
            <person name="Henze K."/>
            <person name="Gupta A."/>
            <person name="Wang C.C."/>
            <person name="Dunne R.L."/>
            <person name="Upcroft J.A."/>
            <person name="Upcroft P."/>
            <person name="White O."/>
            <person name="Salzberg S.L."/>
            <person name="Tang P."/>
            <person name="Chiu C.-H."/>
            <person name="Lee Y.-S."/>
            <person name="Embley T.M."/>
            <person name="Coombs G.H."/>
            <person name="Mottram J.C."/>
            <person name="Tachezy J."/>
            <person name="Fraser-Liggett C.M."/>
            <person name="Johnson P.J."/>
        </authorList>
    </citation>
    <scope>NUCLEOTIDE SEQUENCE [LARGE SCALE GENOMIC DNA]</scope>
    <source>
        <strain evidence="2">G3</strain>
    </source>
</reference>
<gene>
    <name evidence="2" type="ORF">TVAG_497130</name>
</gene>
<evidence type="ECO:0000313" key="3">
    <source>
        <dbReference type="Proteomes" id="UP000001542"/>
    </source>
</evidence>
<dbReference type="InParanoid" id="A2EGV6"/>